<evidence type="ECO:0000256" key="2">
    <source>
        <dbReference type="ARBA" id="ARBA00005979"/>
    </source>
</evidence>
<gene>
    <name evidence="5" type="ORF">B7H23_03595</name>
</gene>
<dbReference type="Proteomes" id="UP000215405">
    <property type="component" value="Unassembled WGS sequence"/>
</dbReference>
<dbReference type="AlphaFoldDB" id="A0A231V1N1"/>
<keyword evidence="6" id="KW-1185">Reference proteome</keyword>
<dbReference type="FunFam" id="3.20.20.70:FF:000059">
    <property type="entry name" value="N-ethylmaleimide reductase, FMN-linked"/>
    <property type="match status" value="1"/>
</dbReference>
<dbReference type="CDD" id="cd02933">
    <property type="entry name" value="OYE_like_FMN"/>
    <property type="match status" value="1"/>
</dbReference>
<dbReference type="GO" id="GO:0005829">
    <property type="term" value="C:cytosol"/>
    <property type="evidence" value="ECO:0007669"/>
    <property type="project" value="UniProtKB-ARBA"/>
</dbReference>
<proteinExistence type="inferred from homology"/>
<comment type="caution">
    <text evidence="5">The sequence shown here is derived from an EMBL/GenBank/DDBJ whole genome shotgun (WGS) entry which is preliminary data.</text>
</comment>
<protein>
    <submittedName>
        <fullName evidence="5">Alkene reductase</fullName>
    </submittedName>
</protein>
<dbReference type="InterPro" id="IPR001155">
    <property type="entry name" value="OxRdtase_FMN_N"/>
</dbReference>
<evidence type="ECO:0000259" key="4">
    <source>
        <dbReference type="Pfam" id="PF00724"/>
    </source>
</evidence>
<evidence type="ECO:0000256" key="1">
    <source>
        <dbReference type="ARBA" id="ARBA00001917"/>
    </source>
</evidence>
<dbReference type="Pfam" id="PF00724">
    <property type="entry name" value="Oxidored_FMN"/>
    <property type="match status" value="1"/>
</dbReference>
<evidence type="ECO:0000256" key="3">
    <source>
        <dbReference type="ARBA" id="ARBA00023002"/>
    </source>
</evidence>
<evidence type="ECO:0000313" key="6">
    <source>
        <dbReference type="Proteomes" id="UP000215405"/>
    </source>
</evidence>
<accession>A0A231V1N1</accession>
<keyword evidence="3" id="KW-0560">Oxidoreductase</keyword>
<name>A0A231V1N1_9HYPH</name>
<dbReference type="InterPro" id="IPR013785">
    <property type="entry name" value="Aldolase_TIM"/>
</dbReference>
<dbReference type="GO" id="GO:0016628">
    <property type="term" value="F:oxidoreductase activity, acting on the CH-CH group of donors, NAD or NADP as acceptor"/>
    <property type="evidence" value="ECO:0007669"/>
    <property type="project" value="UniProtKB-ARBA"/>
</dbReference>
<dbReference type="GO" id="GO:0010181">
    <property type="term" value="F:FMN binding"/>
    <property type="evidence" value="ECO:0007669"/>
    <property type="project" value="InterPro"/>
</dbReference>
<dbReference type="PANTHER" id="PTHR22893">
    <property type="entry name" value="NADH OXIDOREDUCTASE-RELATED"/>
    <property type="match status" value="1"/>
</dbReference>
<comment type="cofactor">
    <cofactor evidence="1">
        <name>FMN</name>
        <dbReference type="ChEBI" id="CHEBI:58210"/>
    </cofactor>
</comment>
<dbReference type="SUPFAM" id="SSF51395">
    <property type="entry name" value="FMN-linked oxidoreductases"/>
    <property type="match status" value="1"/>
</dbReference>
<comment type="similarity">
    <text evidence="2">Belongs to the NADH:flavin oxidoreductase/NADH oxidase family.</text>
</comment>
<evidence type="ECO:0000313" key="5">
    <source>
        <dbReference type="EMBL" id="OXT02027.1"/>
    </source>
</evidence>
<dbReference type="EMBL" id="NBYO01000001">
    <property type="protein sequence ID" value="OXT02027.1"/>
    <property type="molecule type" value="Genomic_DNA"/>
</dbReference>
<sequence length="372" mass="41362">MKDSFMASTPSQTLFQPHKLGDLIVPNRVFMAPLTRNRAHDDGTPWEVTATYYAQRASAGLIVSEATQINPLGKGYIKTPGIYTESHVKAWKAITDAVHAAGGRIYCQLWHVGRIRHVDIEPKGEQPVAPSAARADAKTFTHNGFEDVSEPRALSLEEIDRLVEDYANATRCAMEAGFDGVEIHSANGYLLDQFLHTDSNRREDEYGGSIEDRCRLTLRVTDRVIQEIGSNKVGIRLSPLGEANDVEEDDPVSLYSHLVAELDKRELAYLHFVESFAGADRSKENAEILQSIRKHWNGFYVANGAYDVDHAAKYVDEGWCHAVAVGRDFLANPDLPSRWLTGAALNEPDQDTFYGGTEKGYTDYPFATLGRD</sequence>
<organism evidence="5 6">
    <name type="scientific">Notoacmeibacter marinus</name>
    <dbReference type="NCBI Taxonomy" id="1876515"/>
    <lineage>
        <taxon>Bacteria</taxon>
        <taxon>Pseudomonadati</taxon>
        <taxon>Pseudomonadota</taxon>
        <taxon>Alphaproteobacteria</taxon>
        <taxon>Hyphomicrobiales</taxon>
        <taxon>Notoacmeibacteraceae</taxon>
        <taxon>Notoacmeibacter</taxon>
    </lineage>
</organism>
<feature type="domain" description="NADH:flavin oxidoreductase/NADH oxidase N-terminal" evidence="4">
    <location>
        <begin position="14"/>
        <end position="342"/>
    </location>
</feature>
<dbReference type="InterPro" id="IPR045247">
    <property type="entry name" value="Oye-like"/>
</dbReference>
<dbReference type="Gene3D" id="3.20.20.70">
    <property type="entry name" value="Aldolase class I"/>
    <property type="match status" value="1"/>
</dbReference>
<reference evidence="6" key="1">
    <citation type="journal article" date="2017" name="Int. J. Syst. Evol. Microbiol.">
        <title>Notoacmeibacter marinus gen. nov., sp. nov., isolated from the gut of a limpet and proposal of Notoacmeibacteraceae fam. nov. in the order Rhizobiales of the class Alphaproteobacteria.</title>
        <authorList>
            <person name="Huang Z."/>
            <person name="Guo F."/>
            <person name="Lai Q."/>
        </authorList>
    </citation>
    <scope>NUCLEOTIDE SEQUENCE [LARGE SCALE GENOMIC DNA]</scope>
    <source>
        <strain evidence="6">XMTR2A4</strain>
    </source>
</reference>
<dbReference type="PANTHER" id="PTHR22893:SF91">
    <property type="entry name" value="NADPH DEHYDROGENASE 2-RELATED"/>
    <property type="match status" value="1"/>
</dbReference>